<feature type="compositionally biased region" description="Basic residues" evidence="1">
    <location>
        <begin position="74"/>
        <end position="88"/>
    </location>
</feature>
<feature type="compositionally biased region" description="Gly residues" evidence="1">
    <location>
        <begin position="243"/>
        <end position="252"/>
    </location>
</feature>
<feature type="region of interest" description="Disordered" evidence="1">
    <location>
        <begin position="74"/>
        <end position="116"/>
    </location>
</feature>
<feature type="non-terminal residue" evidence="2">
    <location>
        <position position="319"/>
    </location>
</feature>
<feature type="non-terminal residue" evidence="2">
    <location>
        <position position="1"/>
    </location>
</feature>
<proteinExistence type="predicted"/>
<reference evidence="2 3" key="1">
    <citation type="journal article" date="2015" name="Front. Microbiol.">
        <title>Genome sequence of the plant growth promoting endophytic yeast Rhodotorula graminis WP1.</title>
        <authorList>
            <person name="Firrincieli A."/>
            <person name="Otillar R."/>
            <person name="Salamov A."/>
            <person name="Schmutz J."/>
            <person name="Khan Z."/>
            <person name="Redman R.S."/>
            <person name="Fleck N.D."/>
            <person name="Lindquist E."/>
            <person name="Grigoriev I.V."/>
            <person name="Doty S.L."/>
        </authorList>
    </citation>
    <scope>NUCLEOTIDE SEQUENCE [LARGE SCALE GENOMIC DNA]</scope>
    <source>
        <strain evidence="2 3">WP1</strain>
    </source>
</reference>
<feature type="region of interest" description="Disordered" evidence="1">
    <location>
        <begin position="174"/>
        <end position="231"/>
    </location>
</feature>
<evidence type="ECO:0000313" key="2">
    <source>
        <dbReference type="EMBL" id="KPV72360.1"/>
    </source>
</evidence>
<protein>
    <submittedName>
        <fullName evidence="2">Uncharacterized protein</fullName>
    </submittedName>
</protein>
<evidence type="ECO:0000313" key="3">
    <source>
        <dbReference type="Proteomes" id="UP000053890"/>
    </source>
</evidence>
<gene>
    <name evidence="2" type="ORF">RHOBADRAFT_55837</name>
</gene>
<dbReference type="Proteomes" id="UP000053890">
    <property type="component" value="Unassembled WGS sequence"/>
</dbReference>
<dbReference type="GeneID" id="28978490"/>
<organism evidence="2 3">
    <name type="scientific">Rhodotorula graminis (strain WP1)</name>
    <dbReference type="NCBI Taxonomy" id="578459"/>
    <lineage>
        <taxon>Eukaryota</taxon>
        <taxon>Fungi</taxon>
        <taxon>Dikarya</taxon>
        <taxon>Basidiomycota</taxon>
        <taxon>Pucciniomycotina</taxon>
        <taxon>Microbotryomycetes</taxon>
        <taxon>Sporidiobolales</taxon>
        <taxon>Sporidiobolaceae</taxon>
        <taxon>Rhodotorula</taxon>
    </lineage>
</organism>
<dbReference type="AlphaFoldDB" id="A0A0P9ISH4"/>
<evidence type="ECO:0000256" key="1">
    <source>
        <dbReference type="SAM" id="MobiDB-lite"/>
    </source>
</evidence>
<accession>A0A0P9ISH4</accession>
<feature type="region of interest" description="Disordered" evidence="1">
    <location>
        <begin position="243"/>
        <end position="272"/>
    </location>
</feature>
<dbReference type="RefSeq" id="XP_018268409.1">
    <property type="nucleotide sequence ID" value="XM_018418042.1"/>
</dbReference>
<feature type="region of interest" description="Disordered" evidence="1">
    <location>
        <begin position="1"/>
        <end position="52"/>
    </location>
</feature>
<name>A0A0P9ISH4_RHOGW</name>
<sequence length="319" mass="35309">VRLVQPAVRHPRRGEPVPAHRSVRPAVHPRVGRPRLAAGPPVAAPPPRPLAPRGVDRVLVVRVVGPLRPAHERVRRQVGRTRRTRHGGLHGVPGRRDRQGRRRRRAGRGQVGHHGRPRHLLARAQGRRLLLWRQLRRRVRRVVGGPLARAEALVVIVVVAPQDGRARQRRGLVGLGPRHAGRGLCPERHGQRARVPQPGRRRRAGDAQAHGQAGGGGPCAWRRGGEEGQQWRRWRPERARVGLGHGQGAEGVGRGRRRRRAGTGQDEEEGPARVVAELDRRPPCPSSTASTFPSIPSHDHKLYTPHILLDDVQVLCPTC</sequence>
<feature type="compositionally biased region" description="Basic residues" evidence="1">
    <location>
        <begin position="98"/>
        <end position="116"/>
    </location>
</feature>
<keyword evidence="3" id="KW-1185">Reference proteome</keyword>
<dbReference type="EMBL" id="KQ474087">
    <property type="protein sequence ID" value="KPV72360.1"/>
    <property type="molecule type" value="Genomic_DNA"/>
</dbReference>